<evidence type="ECO:0000313" key="3">
    <source>
        <dbReference type="Proteomes" id="UP001176961"/>
    </source>
</evidence>
<organism evidence="2 3">
    <name type="scientific">Cylicocyclus nassatus</name>
    <name type="common">Nematode worm</name>
    <dbReference type="NCBI Taxonomy" id="53992"/>
    <lineage>
        <taxon>Eukaryota</taxon>
        <taxon>Metazoa</taxon>
        <taxon>Ecdysozoa</taxon>
        <taxon>Nematoda</taxon>
        <taxon>Chromadorea</taxon>
        <taxon>Rhabditida</taxon>
        <taxon>Rhabditina</taxon>
        <taxon>Rhabditomorpha</taxon>
        <taxon>Strongyloidea</taxon>
        <taxon>Strongylidae</taxon>
        <taxon>Cylicocyclus</taxon>
    </lineage>
</organism>
<protein>
    <submittedName>
        <fullName evidence="2">Uncharacterized protein</fullName>
    </submittedName>
</protein>
<reference evidence="2" key="1">
    <citation type="submission" date="2023-07" db="EMBL/GenBank/DDBJ databases">
        <authorList>
            <consortium name="CYATHOMIX"/>
        </authorList>
    </citation>
    <scope>NUCLEOTIDE SEQUENCE</scope>
    <source>
        <strain evidence="2">N/A</strain>
    </source>
</reference>
<dbReference type="EMBL" id="CATQJL010000305">
    <property type="protein sequence ID" value="CAJ0603508.1"/>
    <property type="molecule type" value="Genomic_DNA"/>
</dbReference>
<accession>A0AA36H3T4</accession>
<evidence type="ECO:0000256" key="1">
    <source>
        <dbReference type="SAM" id="MobiDB-lite"/>
    </source>
</evidence>
<comment type="caution">
    <text evidence="2">The sequence shown here is derived from an EMBL/GenBank/DDBJ whole genome shotgun (WGS) entry which is preliminary data.</text>
</comment>
<name>A0AA36H3T4_CYLNA</name>
<dbReference type="Proteomes" id="UP001176961">
    <property type="component" value="Unassembled WGS sequence"/>
</dbReference>
<feature type="region of interest" description="Disordered" evidence="1">
    <location>
        <begin position="1"/>
        <end position="48"/>
    </location>
</feature>
<feature type="compositionally biased region" description="Basic residues" evidence="1">
    <location>
        <begin position="25"/>
        <end position="39"/>
    </location>
</feature>
<sequence length="140" mass="15461">MASASCRARRDESSDIRESREARLSRKRRNSAPGKRKPSRAASHAAITNIPEDVVLAEQDRASQPEILGPSKRAGQEEFVDVQHDVRGMRSRCRTRVRNGTRSGGKTPVGLTTSRGNGRLYNLFKAEAYEELLGGVKLPC</sequence>
<gene>
    <name evidence="2" type="ORF">CYNAS_LOCUS15491</name>
</gene>
<dbReference type="AlphaFoldDB" id="A0AA36H3T4"/>
<proteinExistence type="predicted"/>
<evidence type="ECO:0000313" key="2">
    <source>
        <dbReference type="EMBL" id="CAJ0603508.1"/>
    </source>
</evidence>
<keyword evidence="3" id="KW-1185">Reference proteome</keyword>
<feature type="compositionally biased region" description="Basic and acidic residues" evidence="1">
    <location>
        <begin position="8"/>
        <end position="24"/>
    </location>
</feature>